<evidence type="ECO:0000256" key="2">
    <source>
        <dbReference type="ARBA" id="ARBA00023015"/>
    </source>
</evidence>
<dbReference type="InterPro" id="IPR037402">
    <property type="entry name" value="YidZ_PBP2"/>
</dbReference>
<protein>
    <submittedName>
        <fullName evidence="6">LysR family transcriptional regulator</fullName>
    </submittedName>
</protein>
<dbReference type="Gene3D" id="3.40.190.10">
    <property type="entry name" value="Periplasmic binding protein-like II"/>
    <property type="match status" value="2"/>
</dbReference>
<dbReference type="SUPFAM" id="SSF46785">
    <property type="entry name" value="Winged helix' DNA-binding domain"/>
    <property type="match status" value="1"/>
</dbReference>
<dbReference type="CDD" id="cd08417">
    <property type="entry name" value="PBP2_Nitroaromatics_like"/>
    <property type="match status" value="1"/>
</dbReference>
<dbReference type="InterPro" id="IPR036390">
    <property type="entry name" value="WH_DNA-bd_sf"/>
</dbReference>
<gene>
    <name evidence="6" type="ORF">GCM10010982_12260</name>
</gene>
<evidence type="ECO:0000256" key="1">
    <source>
        <dbReference type="ARBA" id="ARBA00009437"/>
    </source>
</evidence>
<keyword evidence="7" id="KW-1185">Reference proteome</keyword>
<dbReference type="PRINTS" id="PR00039">
    <property type="entry name" value="HTHLYSR"/>
</dbReference>
<dbReference type="PROSITE" id="PS50931">
    <property type="entry name" value="HTH_LYSR"/>
    <property type="match status" value="1"/>
</dbReference>
<sequence>MIDLSRLVKTDINLFICLYVLIKERSVSRTAHRLCLSQSAVSKQLTKLRQVFDDPLFERQSKGLLPTPKAIHLEHKLEQVLLQIDNLSVPEQFEPKHSRRIFSFDLVETAYSIVFPKFIPKMLQCAPNVTIKSVEWSETSVSRLQNREVDFGIGIFEWDERAKNHVQNIPSSLNFAELLQDVAACAIRKGHPALQEAWSLDTFLKYRHIQVITGGVSQWLLHEVLEMKRLKLNNAVNVSDVAGAVTLCESSDLILNYPLRYLREFENKADIVLMPFPLTLIPGGIFLLWDKQLDNDASHRWLRELIVSQAYE</sequence>
<dbReference type="InterPro" id="IPR005119">
    <property type="entry name" value="LysR_subst-bd"/>
</dbReference>
<dbReference type="Pfam" id="PF00126">
    <property type="entry name" value="HTH_1"/>
    <property type="match status" value="1"/>
</dbReference>
<dbReference type="InterPro" id="IPR000847">
    <property type="entry name" value="LysR_HTH_N"/>
</dbReference>
<dbReference type="EMBL" id="BMLS01000002">
    <property type="protein sequence ID" value="GGO66963.1"/>
    <property type="molecule type" value="Genomic_DNA"/>
</dbReference>
<evidence type="ECO:0000256" key="3">
    <source>
        <dbReference type="ARBA" id="ARBA00023125"/>
    </source>
</evidence>
<reference evidence="6" key="2">
    <citation type="submission" date="2020-09" db="EMBL/GenBank/DDBJ databases">
        <authorList>
            <person name="Sun Q."/>
            <person name="Zhou Y."/>
        </authorList>
    </citation>
    <scope>NUCLEOTIDE SEQUENCE</scope>
    <source>
        <strain evidence="6">CGMCC 1.7086</strain>
    </source>
</reference>
<dbReference type="Gene3D" id="1.10.10.10">
    <property type="entry name" value="Winged helix-like DNA-binding domain superfamily/Winged helix DNA-binding domain"/>
    <property type="match status" value="1"/>
</dbReference>
<evidence type="ECO:0000256" key="4">
    <source>
        <dbReference type="ARBA" id="ARBA00023163"/>
    </source>
</evidence>
<comment type="caution">
    <text evidence="6">The sequence shown here is derived from an EMBL/GenBank/DDBJ whole genome shotgun (WGS) entry which is preliminary data.</text>
</comment>
<dbReference type="SUPFAM" id="SSF53850">
    <property type="entry name" value="Periplasmic binding protein-like II"/>
    <property type="match status" value="1"/>
</dbReference>
<evidence type="ECO:0000313" key="6">
    <source>
        <dbReference type="EMBL" id="GGO66963.1"/>
    </source>
</evidence>
<dbReference type="Proteomes" id="UP000606935">
    <property type="component" value="Unassembled WGS sequence"/>
</dbReference>
<organism evidence="6 7">
    <name type="scientific">Bowmanella pacifica</name>
    <dbReference type="NCBI Taxonomy" id="502051"/>
    <lineage>
        <taxon>Bacteria</taxon>
        <taxon>Pseudomonadati</taxon>
        <taxon>Pseudomonadota</taxon>
        <taxon>Gammaproteobacteria</taxon>
        <taxon>Alteromonadales</taxon>
        <taxon>Alteromonadaceae</taxon>
        <taxon>Bowmanella</taxon>
    </lineage>
</organism>
<evidence type="ECO:0000313" key="7">
    <source>
        <dbReference type="Proteomes" id="UP000606935"/>
    </source>
</evidence>
<dbReference type="RefSeq" id="WP_188691882.1">
    <property type="nucleotide sequence ID" value="NZ_BMLS01000002.1"/>
</dbReference>
<comment type="similarity">
    <text evidence="1">Belongs to the LysR transcriptional regulatory family.</text>
</comment>
<dbReference type="InterPro" id="IPR050389">
    <property type="entry name" value="LysR-type_TF"/>
</dbReference>
<keyword evidence="4" id="KW-0804">Transcription</keyword>
<dbReference type="InterPro" id="IPR036388">
    <property type="entry name" value="WH-like_DNA-bd_sf"/>
</dbReference>
<accession>A0A917YTZ7</accession>
<feature type="domain" description="HTH lysR-type" evidence="5">
    <location>
        <begin position="10"/>
        <end position="67"/>
    </location>
</feature>
<evidence type="ECO:0000259" key="5">
    <source>
        <dbReference type="PROSITE" id="PS50931"/>
    </source>
</evidence>
<keyword evidence="2" id="KW-0805">Transcription regulation</keyword>
<dbReference type="AlphaFoldDB" id="A0A917YTZ7"/>
<reference evidence="6" key="1">
    <citation type="journal article" date="2014" name="Int. J. Syst. Evol. Microbiol.">
        <title>Complete genome sequence of Corynebacterium casei LMG S-19264T (=DSM 44701T), isolated from a smear-ripened cheese.</title>
        <authorList>
            <consortium name="US DOE Joint Genome Institute (JGI-PGF)"/>
            <person name="Walter F."/>
            <person name="Albersmeier A."/>
            <person name="Kalinowski J."/>
            <person name="Ruckert C."/>
        </authorList>
    </citation>
    <scope>NUCLEOTIDE SEQUENCE</scope>
    <source>
        <strain evidence="6">CGMCC 1.7086</strain>
    </source>
</reference>
<dbReference type="Pfam" id="PF03466">
    <property type="entry name" value="LysR_substrate"/>
    <property type="match status" value="1"/>
</dbReference>
<keyword evidence="3" id="KW-0238">DNA-binding</keyword>
<dbReference type="GO" id="GO:0003677">
    <property type="term" value="F:DNA binding"/>
    <property type="evidence" value="ECO:0007669"/>
    <property type="project" value="UniProtKB-KW"/>
</dbReference>
<proteinExistence type="inferred from homology"/>
<dbReference type="GO" id="GO:0003700">
    <property type="term" value="F:DNA-binding transcription factor activity"/>
    <property type="evidence" value="ECO:0007669"/>
    <property type="project" value="InterPro"/>
</dbReference>
<name>A0A917YTZ7_9ALTE</name>
<dbReference type="PANTHER" id="PTHR30118">
    <property type="entry name" value="HTH-TYPE TRANSCRIPTIONAL REGULATOR LEUO-RELATED"/>
    <property type="match status" value="1"/>
</dbReference>
<dbReference type="PANTHER" id="PTHR30118:SF7">
    <property type="entry name" value="TRANSCRIPTIONAL REGULATOR LYSR FAMILY"/>
    <property type="match status" value="1"/>
</dbReference>